<reference evidence="2" key="1">
    <citation type="submission" date="2021-06" db="EMBL/GenBank/DDBJ databases">
        <authorList>
            <person name="Kallberg Y."/>
            <person name="Tangrot J."/>
            <person name="Rosling A."/>
        </authorList>
    </citation>
    <scope>NUCLEOTIDE SEQUENCE</scope>
    <source>
        <strain evidence="2">MA453B</strain>
    </source>
</reference>
<protein>
    <submittedName>
        <fullName evidence="2">12349_t:CDS:1</fullName>
    </submittedName>
</protein>
<evidence type="ECO:0000256" key="1">
    <source>
        <dbReference type="SAM" id="MobiDB-lite"/>
    </source>
</evidence>
<keyword evidence="3" id="KW-1185">Reference proteome</keyword>
<dbReference type="EMBL" id="CAJVPY010026832">
    <property type="protein sequence ID" value="CAG8790322.1"/>
    <property type="molecule type" value="Genomic_DNA"/>
</dbReference>
<name>A0A9N9JNQ3_9GLOM</name>
<sequence>MAKTRGGKTTNNKSNKPAHAPFVPMNFNNNNYTNYTRSLYNINPELIHNSSSNVSIQSNFINPNLTYNTYSSSKNFNRLQVSYNNTNNFEDRSMISKNSVISEQQHRSLSQATTMSLDEHTLVNSYNTANTAIQRLDNNSKELNFSNEQLLVNWLYTWPDLIMQVQNLTASLPNKNIAALAKDLLVKNCDPTDENIEQFVAGKVWQQKLSKYLEASNFSEFKKSQSLLKSLENFIAKSLKIHVDYQVVVHNKEKLFYSKNILTKIKKLNQLTLYIIIPLASQRNCVNELDLNQIDIESSDNE</sequence>
<comment type="caution">
    <text evidence="2">The sequence shown here is derived from an EMBL/GenBank/DDBJ whole genome shotgun (WGS) entry which is preliminary data.</text>
</comment>
<feature type="region of interest" description="Disordered" evidence="1">
    <location>
        <begin position="1"/>
        <end position="22"/>
    </location>
</feature>
<proteinExistence type="predicted"/>
<gene>
    <name evidence="2" type="ORF">DERYTH_LOCUS21288</name>
</gene>
<accession>A0A9N9JNQ3</accession>
<dbReference type="OrthoDB" id="2312303at2759"/>
<evidence type="ECO:0000313" key="3">
    <source>
        <dbReference type="Proteomes" id="UP000789405"/>
    </source>
</evidence>
<evidence type="ECO:0000313" key="2">
    <source>
        <dbReference type="EMBL" id="CAG8790322.1"/>
    </source>
</evidence>
<organism evidence="2 3">
    <name type="scientific">Dentiscutata erythropus</name>
    <dbReference type="NCBI Taxonomy" id="1348616"/>
    <lineage>
        <taxon>Eukaryota</taxon>
        <taxon>Fungi</taxon>
        <taxon>Fungi incertae sedis</taxon>
        <taxon>Mucoromycota</taxon>
        <taxon>Glomeromycotina</taxon>
        <taxon>Glomeromycetes</taxon>
        <taxon>Diversisporales</taxon>
        <taxon>Gigasporaceae</taxon>
        <taxon>Dentiscutata</taxon>
    </lineage>
</organism>
<dbReference type="AlphaFoldDB" id="A0A9N9JNQ3"/>
<dbReference type="Proteomes" id="UP000789405">
    <property type="component" value="Unassembled WGS sequence"/>
</dbReference>